<organism evidence="1">
    <name type="scientific">Cucumis melo</name>
    <name type="common">Muskmelon</name>
    <dbReference type="NCBI Taxonomy" id="3656"/>
    <lineage>
        <taxon>Eukaryota</taxon>
        <taxon>Viridiplantae</taxon>
        <taxon>Streptophyta</taxon>
        <taxon>Embryophyta</taxon>
        <taxon>Tracheophyta</taxon>
        <taxon>Spermatophyta</taxon>
        <taxon>Magnoliopsida</taxon>
        <taxon>eudicotyledons</taxon>
        <taxon>Gunneridae</taxon>
        <taxon>Pentapetalae</taxon>
        <taxon>rosids</taxon>
        <taxon>fabids</taxon>
        <taxon>Cucurbitales</taxon>
        <taxon>Cucurbitaceae</taxon>
        <taxon>Benincaseae</taxon>
        <taxon>Cucumis</taxon>
    </lineage>
</organism>
<dbReference type="EnsemblPlants" id="MELO3C023797.2.1">
    <property type="protein sequence ID" value="MELO3C023797.2.1"/>
    <property type="gene ID" value="MELO3C023797.2"/>
</dbReference>
<proteinExistence type="predicted"/>
<name>A0A9I9DTB6_CUCME</name>
<dbReference type="AlphaFoldDB" id="A0A9I9DTB6"/>
<dbReference type="Gramene" id="MELO3C023797.2.1">
    <property type="protein sequence ID" value="MELO3C023797.2.1"/>
    <property type="gene ID" value="MELO3C023797.2"/>
</dbReference>
<protein>
    <submittedName>
        <fullName evidence="1">Uncharacterized protein</fullName>
    </submittedName>
</protein>
<accession>A0A9I9DTB6</accession>
<reference evidence="1" key="1">
    <citation type="submission" date="2023-03" db="UniProtKB">
        <authorList>
            <consortium name="EnsemblPlants"/>
        </authorList>
    </citation>
    <scope>IDENTIFICATION</scope>
</reference>
<sequence length="53" mass="5525">MGISALACEFALASASALTDRVSTPTDWVSAPTSASASPTIKPSHPFYLKDKK</sequence>
<evidence type="ECO:0000313" key="1">
    <source>
        <dbReference type="EnsemblPlants" id="MELO3C023797.2.1"/>
    </source>
</evidence>